<keyword evidence="2" id="KW-0378">Hydrolase</keyword>
<sequence length="703" mass="78276">MLQIMRINAVSGVAWIAAIFCALQVGCVTHARGRWNPPVMAPPDPSAAPRSSCFGVVPCAATLELIEPGNAVPIPSAEPADLPPRLPAEGFWRNRELNVGPQRLPAIEPEPPTPLPGDQSWGEPIMPMPQPIPEGPTRSGPIAEIEIKPPPRDDRLLLAESYYAMAMDADKKVDEHAMSLYLDAILGAWDYMQTAPVEGDISKQTGRAWIIYHSSLARLIHIAASTGRFEKNIRIRIPEDYGFRVLEIEYAGFAWRADEFNEWNVVGEYQSKYLLHHYKRPGLGVPLVIVRNHRPDDQFLPAKTPFNATAVLRPLDDEFRSEETMIPCPDSETHVERLVGTLQLFNPDEFDDVEFRECQTALAADWTALFAYMLSHPQPELQRSSHHGLGEPAPAGLFMLEPHQPGRIPIVFVHGLLSAPYTWAAMANELYAYPELHKRYEIWAFQYPTDEPFLESAAVLRRQLDCAVHCSDPKGTDPALDNMVVVGHSMGGLIAKLLAAPSGNTLWQHAAFVPIEEVVAPKDIRIRLQQSFYFPATPYVKRVVYIATPHEGSSWARRCLGQATSLAIEGIEHRSKVHKEVVNANPAAFREELRRRPPTSIDLLEPNSMILKGIYQLDVAPEVSEHSIIGRGWWSIHDGASDGVVPVKSARLPGVDSEVMVSATHTHLNKHPGAICEVMRILQLHADQLPWVQPHLVGQCELK</sequence>
<name>A0A9X1SH40_9BACT</name>
<dbReference type="Gene3D" id="3.40.50.1820">
    <property type="entry name" value="alpha/beta hydrolase"/>
    <property type="match status" value="1"/>
</dbReference>
<keyword evidence="3" id="KW-1185">Reference proteome</keyword>
<dbReference type="PANTHER" id="PTHR37946">
    <property type="entry name" value="SLL1969 PROTEIN"/>
    <property type="match status" value="1"/>
</dbReference>
<dbReference type="SUPFAM" id="SSF53474">
    <property type="entry name" value="alpha/beta-Hydrolases"/>
    <property type="match status" value="1"/>
</dbReference>
<dbReference type="Pfam" id="PF12697">
    <property type="entry name" value="Abhydrolase_6"/>
    <property type="match status" value="1"/>
</dbReference>
<evidence type="ECO:0000313" key="2">
    <source>
        <dbReference type="EMBL" id="MCC9626894.1"/>
    </source>
</evidence>
<dbReference type="PANTHER" id="PTHR37946:SF1">
    <property type="entry name" value="SLL1969 PROTEIN"/>
    <property type="match status" value="1"/>
</dbReference>
<dbReference type="AlphaFoldDB" id="A0A9X1SH40"/>
<dbReference type="EMBL" id="JAJKFT010000001">
    <property type="protein sequence ID" value="MCC9626894.1"/>
    <property type="molecule type" value="Genomic_DNA"/>
</dbReference>
<comment type="caution">
    <text evidence="2">The sequence shown here is derived from an EMBL/GenBank/DDBJ whole genome shotgun (WGS) entry which is preliminary data.</text>
</comment>
<evidence type="ECO:0000313" key="3">
    <source>
        <dbReference type="Proteomes" id="UP001139103"/>
    </source>
</evidence>
<dbReference type="GO" id="GO:0016787">
    <property type="term" value="F:hydrolase activity"/>
    <property type="evidence" value="ECO:0007669"/>
    <property type="project" value="UniProtKB-KW"/>
</dbReference>
<organism evidence="2 3">
    <name type="scientific">Blastopirellula sediminis</name>
    <dbReference type="NCBI Taxonomy" id="2894196"/>
    <lineage>
        <taxon>Bacteria</taxon>
        <taxon>Pseudomonadati</taxon>
        <taxon>Planctomycetota</taxon>
        <taxon>Planctomycetia</taxon>
        <taxon>Pirellulales</taxon>
        <taxon>Pirellulaceae</taxon>
        <taxon>Blastopirellula</taxon>
    </lineage>
</organism>
<dbReference type="Proteomes" id="UP001139103">
    <property type="component" value="Unassembled WGS sequence"/>
</dbReference>
<protein>
    <submittedName>
        <fullName evidence="2">Alpha/beta fold hydrolase</fullName>
    </submittedName>
</protein>
<evidence type="ECO:0000259" key="1">
    <source>
        <dbReference type="Pfam" id="PF12697"/>
    </source>
</evidence>
<proteinExistence type="predicted"/>
<dbReference type="InterPro" id="IPR029058">
    <property type="entry name" value="AB_hydrolase_fold"/>
</dbReference>
<gene>
    <name evidence="2" type="ORF">LOC68_00605</name>
</gene>
<reference evidence="2" key="1">
    <citation type="submission" date="2021-11" db="EMBL/GenBank/DDBJ databases">
        <title>Genome sequence.</title>
        <authorList>
            <person name="Sun Q."/>
        </authorList>
    </citation>
    <scope>NUCLEOTIDE SEQUENCE</scope>
    <source>
        <strain evidence="2">JC732</strain>
    </source>
</reference>
<dbReference type="InterPro" id="IPR000073">
    <property type="entry name" value="AB_hydrolase_1"/>
</dbReference>
<feature type="domain" description="AB hydrolase-1" evidence="1">
    <location>
        <begin position="410"/>
        <end position="527"/>
    </location>
</feature>
<accession>A0A9X1SH40</accession>
<dbReference type="RefSeq" id="WP_230214353.1">
    <property type="nucleotide sequence ID" value="NZ_JAJKFT010000001.1"/>
</dbReference>